<accession>A0ABV6VMC6</accession>
<dbReference type="EMBL" id="JBHEZX010000030">
    <property type="protein sequence ID" value="MFC1414897.1"/>
    <property type="molecule type" value="Genomic_DNA"/>
</dbReference>
<evidence type="ECO:0000313" key="6">
    <source>
        <dbReference type="Proteomes" id="UP001592582"/>
    </source>
</evidence>
<reference evidence="5 6" key="1">
    <citation type="submission" date="2024-09" db="EMBL/GenBank/DDBJ databases">
        <authorList>
            <person name="Lee S.D."/>
        </authorList>
    </citation>
    <scope>NUCLEOTIDE SEQUENCE [LARGE SCALE GENOMIC DNA]</scope>
    <source>
        <strain evidence="5 6">N1-1</strain>
    </source>
</reference>
<keyword evidence="1" id="KW-0175">Coiled coil</keyword>
<evidence type="ECO:0000256" key="1">
    <source>
        <dbReference type="SAM" id="Coils"/>
    </source>
</evidence>
<feature type="region of interest" description="Disordered" evidence="2">
    <location>
        <begin position="57"/>
        <end position="92"/>
    </location>
</feature>
<feature type="compositionally biased region" description="Low complexity" evidence="2">
    <location>
        <begin position="57"/>
        <end position="69"/>
    </location>
</feature>
<dbReference type="RefSeq" id="WP_380519237.1">
    <property type="nucleotide sequence ID" value="NZ_JBHEZX010000030.1"/>
</dbReference>
<dbReference type="Pfam" id="PF14257">
    <property type="entry name" value="DUF4349"/>
    <property type="match status" value="1"/>
</dbReference>
<protein>
    <submittedName>
        <fullName evidence="5">DUF4349 domain-containing protein</fullName>
    </submittedName>
</protein>
<feature type="compositionally biased region" description="Gly residues" evidence="2">
    <location>
        <begin position="70"/>
        <end position="79"/>
    </location>
</feature>
<name>A0ABV6VMC6_9ACTN</name>
<sequence length="364" mass="36633">MGATAGTGGAHRRKGAALAAVVLAAGLALGGCGAAGGHSNSSAGGKAAVAPQAADGGAARNAAGSDAAPGGTGTAGKAGTGTKVTPNAPTGRSIIYTGEIQLRTRGSGGADGVDAAVASAEQLVSAAGGFIDSEVAGSDGLLPEPYADQAPAGDTGVGSAASRPLPQPDAVGGESAQLVLRIPVDSYDRVYQQLLKLGTVLAHQRQAQDVTQQVVDTSSRVKTQQASVARVRALMDRAQSIADITALEQDLTQRQADLESLESQLAALQSQTAMSTVTLQLYSKAVPPPAAGSKSGGLSVLGALKDGWHALYETVRALLIALAASLPFLVPLAVLAWLVRLLLRRRTVPAPERQPLLQEPEPED</sequence>
<comment type="caution">
    <text evidence="5">The sequence shown here is derived from an EMBL/GenBank/DDBJ whole genome shotgun (WGS) entry which is preliminary data.</text>
</comment>
<dbReference type="InterPro" id="IPR025645">
    <property type="entry name" value="DUF4349"/>
</dbReference>
<evidence type="ECO:0000313" key="5">
    <source>
        <dbReference type="EMBL" id="MFC1414897.1"/>
    </source>
</evidence>
<evidence type="ECO:0000256" key="3">
    <source>
        <dbReference type="SAM" id="Phobius"/>
    </source>
</evidence>
<feature type="region of interest" description="Disordered" evidence="2">
    <location>
        <begin position="140"/>
        <end position="171"/>
    </location>
</feature>
<feature type="coiled-coil region" evidence="1">
    <location>
        <begin position="244"/>
        <end position="271"/>
    </location>
</feature>
<organism evidence="5 6">
    <name type="scientific">Streptacidiphilus alkalitolerans</name>
    <dbReference type="NCBI Taxonomy" id="3342712"/>
    <lineage>
        <taxon>Bacteria</taxon>
        <taxon>Bacillati</taxon>
        <taxon>Actinomycetota</taxon>
        <taxon>Actinomycetes</taxon>
        <taxon>Kitasatosporales</taxon>
        <taxon>Streptomycetaceae</taxon>
        <taxon>Streptacidiphilus</taxon>
    </lineage>
</organism>
<feature type="transmembrane region" description="Helical" evidence="3">
    <location>
        <begin position="318"/>
        <end position="343"/>
    </location>
</feature>
<evidence type="ECO:0000259" key="4">
    <source>
        <dbReference type="Pfam" id="PF14257"/>
    </source>
</evidence>
<dbReference type="Proteomes" id="UP001592582">
    <property type="component" value="Unassembled WGS sequence"/>
</dbReference>
<gene>
    <name evidence="5" type="ORF">ACEZDG_37140</name>
</gene>
<keyword evidence="3" id="KW-0812">Transmembrane</keyword>
<keyword evidence="3" id="KW-1133">Transmembrane helix</keyword>
<evidence type="ECO:0000256" key="2">
    <source>
        <dbReference type="SAM" id="MobiDB-lite"/>
    </source>
</evidence>
<proteinExistence type="predicted"/>
<feature type="domain" description="DUF4349" evidence="4">
    <location>
        <begin position="92"/>
        <end position="340"/>
    </location>
</feature>
<keyword evidence="6" id="KW-1185">Reference proteome</keyword>
<keyword evidence="3" id="KW-0472">Membrane</keyword>